<organism evidence="6 7">
    <name type="scientific">Salinimonas sediminis</name>
    <dbReference type="NCBI Taxonomy" id="2303538"/>
    <lineage>
        <taxon>Bacteria</taxon>
        <taxon>Pseudomonadati</taxon>
        <taxon>Pseudomonadota</taxon>
        <taxon>Gammaproteobacteria</taxon>
        <taxon>Alteromonadales</taxon>
        <taxon>Alteromonadaceae</taxon>
        <taxon>Alteromonas/Salinimonas group</taxon>
        <taxon>Salinimonas</taxon>
    </lineage>
</organism>
<dbReference type="Proteomes" id="UP000262073">
    <property type="component" value="Chromosome"/>
</dbReference>
<dbReference type="PANTHER" id="PTHR34294:SF1">
    <property type="entry name" value="TRANSCRIPTIONAL REGULATOR LSRR"/>
    <property type="match status" value="1"/>
</dbReference>
<dbReference type="PANTHER" id="PTHR34294">
    <property type="entry name" value="TRANSCRIPTIONAL REGULATOR-RELATED"/>
    <property type="match status" value="1"/>
</dbReference>
<proteinExistence type="inferred from homology"/>
<dbReference type="AlphaFoldDB" id="A0A346NQ48"/>
<feature type="domain" description="Sugar-binding" evidence="5">
    <location>
        <begin position="63"/>
        <end position="317"/>
    </location>
</feature>
<evidence type="ECO:0000256" key="2">
    <source>
        <dbReference type="ARBA" id="ARBA00023015"/>
    </source>
</evidence>
<reference evidence="6 7" key="1">
    <citation type="submission" date="2018-08" db="EMBL/GenBank/DDBJ databases">
        <title>Salinimonas sediminis sp. nov., a piezophilic bacterium isolated from a deep-sea sediment sample from the New Britain Trench.</title>
        <authorList>
            <person name="Cao J."/>
        </authorList>
    </citation>
    <scope>NUCLEOTIDE SEQUENCE [LARGE SCALE GENOMIC DNA]</scope>
    <source>
        <strain evidence="6 7">N102</strain>
    </source>
</reference>
<gene>
    <name evidence="6" type="ORF">D0Y50_15570</name>
</gene>
<dbReference type="OrthoDB" id="7065657at2"/>
<evidence type="ECO:0000256" key="4">
    <source>
        <dbReference type="ARBA" id="ARBA00023163"/>
    </source>
</evidence>
<evidence type="ECO:0000313" key="7">
    <source>
        <dbReference type="Proteomes" id="UP000262073"/>
    </source>
</evidence>
<dbReference type="InterPro" id="IPR051054">
    <property type="entry name" value="SorC_transcr_regulators"/>
</dbReference>
<sequence>MPTLPTSEQRKLEDAARAGWLYYVAGRTQDEIARQLNTSRQSAQRLVALAISEGLIKVRIEHPIRQCMELAKALRSKYAIYHCEVVPSDDNSPDSTAGLAQAGAAEIERQLKRSASQTIAFGTGRILRACADELTTMHCPEHKVVSMVGNIAGDGSASRYDVAVHVAERIGAAHFPMPLPVIANSRENKTQLHALPHVEKVQQLAHQADVAFVGIGNLGLVSPLHDDGFIGDNELSTLQAQGAAGEIISWIYDHQGNIIDCEINQRVTSVAIADFTDKPVIGIAAGEDKVGAIHGALRSGILTGLITNEYTASRLLNSDL</sequence>
<keyword evidence="7" id="KW-1185">Reference proteome</keyword>
<dbReference type="InterPro" id="IPR007324">
    <property type="entry name" value="Sugar-bd_dom_put"/>
</dbReference>
<dbReference type="InterPro" id="IPR036388">
    <property type="entry name" value="WH-like_DNA-bd_sf"/>
</dbReference>
<accession>A0A346NQ48</accession>
<dbReference type="GO" id="GO:0030246">
    <property type="term" value="F:carbohydrate binding"/>
    <property type="evidence" value="ECO:0007669"/>
    <property type="project" value="InterPro"/>
</dbReference>
<protein>
    <submittedName>
        <fullName evidence="6">Sugar-binding transcriptional regulator</fullName>
    </submittedName>
</protein>
<dbReference type="EMBL" id="CP031769">
    <property type="protein sequence ID" value="AXR07655.1"/>
    <property type="molecule type" value="Genomic_DNA"/>
</dbReference>
<dbReference type="SUPFAM" id="SSF100950">
    <property type="entry name" value="NagB/RpiA/CoA transferase-like"/>
    <property type="match status" value="1"/>
</dbReference>
<dbReference type="Gene3D" id="3.40.50.1360">
    <property type="match status" value="1"/>
</dbReference>
<keyword evidence="2" id="KW-0805">Transcription regulation</keyword>
<dbReference type="RefSeq" id="WP_117317848.1">
    <property type="nucleotide sequence ID" value="NZ_CP031769.1"/>
</dbReference>
<name>A0A346NQ48_9ALTE</name>
<evidence type="ECO:0000313" key="6">
    <source>
        <dbReference type="EMBL" id="AXR07655.1"/>
    </source>
</evidence>
<evidence type="ECO:0000256" key="3">
    <source>
        <dbReference type="ARBA" id="ARBA00023125"/>
    </source>
</evidence>
<keyword evidence="3" id="KW-0238">DNA-binding</keyword>
<comment type="similarity">
    <text evidence="1">Belongs to the SorC transcriptional regulatory family.</text>
</comment>
<dbReference type="KEGG" id="salm:D0Y50_15570"/>
<keyword evidence="4" id="KW-0804">Transcription</keyword>
<dbReference type="Pfam" id="PF04198">
    <property type="entry name" value="Sugar-bind"/>
    <property type="match status" value="1"/>
</dbReference>
<evidence type="ECO:0000259" key="5">
    <source>
        <dbReference type="Pfam" id="PF04198"/>
    </source>
</evidence>
<dbReference type="Gene3D" id="1.10.10.10">
    <property type="entry name" value="Winged helix-like DNA-binding domain superfamily/Winged helix DNA-binding domain"/>
    <property type="match status" value="1"/>
</dbReference>
<evidence type="ECO:0000256" key="1">
    <source>
        <dbReference type="ARBA" id="ARBA00010466"/>
    </source>
</evidence>
<dbReference type="InterPro" id="IPR037171">
    <property type="entry name" value="NagB/RpiA_transferase-like"/>
</dbReference>
<dbReference type="GO" id="GO:0003677">
    <property type="term" value="F:DNA binding"/>
    <property type="evidence" value="ECO:0007669"/>
    <property type="project" value="UniProtKB-KW"/>
</dbReference>